<feature type="transmembrane region" description="Helical" evidence="2">
    <location>
        <begin position="93"/>
        <end position="110"/>
    </location>
</feature>
<gene>
    <name evidence="5" type="ORF">SAMN05216296_3420</name>
</gene>
<evidence type="ECO:0000259" key="4">
    <source>
        <dbReference type="Pfam" id="PF19346"/>
    </source>
</evidence>
<dbReference type="InterPro" id="IPR016937">
    <property type="entry name" value="UCP029727"/>
</dbReference>
<keyword evidence="2" id="KW-0472">Membrane</keyword>
<feature type="transmembrane region" description="Helical" evidence="2">
    <location>
        <begin position="162"/>
        <end position="183"/>
    </location>
</feature>
<dbReference type="AlphaFoldDB" id="A0A1H2I170"/>
<feature type="domain" description="DUF5924" evidence="4">
    <location>
        <begin position="54"/>
        <end position="309"/>
    </location>
</feature>
<protein>
    <recommendedName>
        <fullName evidence="7">DUF2914 domain-containing protein</fullName>
    </recommendedName>
</protein>
<proteinExistence type="predicted"/>
<feature type="region of interest" description="Disordered" evidence="1">
    <location>
        <begin position="1"/>
        <end position="31"/>
    </location>
</feature>
<dbReference type="InterPro" id="IPR045968">
    <property type="entry name" value="DUF5924"/>
</dbReference>
<feature type="transmembrane region" description="Helical" evidence="2">
    <location>
        <begin position="130"/>
        <end position="150"/>
    </location>
</feature>
<feature type="domain" description="DUF2914" evidence="3">
    <location>
        <begin position="320"/>
        <end position="385"/>
    </location>
</feature>
<evidence type="ECO:0000259" key="3">
    <source>
        <dbReference type="Pfam" id="PF11141"/>
    </source>
</evidence>
<keyword evidence="6" id="KW-1185">Reference proteome</keyword>
<name>A0A1H2I170_9PSED</name>
<accession>A0A1H2I170</accession>
<evidence type="ECO:0000256" key="1">
    <source>
        <dbReference type="SAM" id="MobiDB-lite"/>
    </source>
</evidence>
<evidence type="ECO:0000313" key="6">
    <source>
        <dbReference type="Proteomes" id="UP000243232"/>
    </source>
</evidence>
<dbReference type="EMBL" id="LT629785">
    <property type="protein sequence ID" value="SDU37907.1"/>
    <property type="molecule type" value="Genomic_DNA"/>
</dbReference>
<feature type="transmembrane region" description="Helical" evidence="2">
    <location>
        <begin position="244"/>
        <end position="263"/>
    </location>
</feature>
<dbReference type="Pfam" id="PF19346">
    <property type="entry name" value="DUF5924"/>
    <property type="match status" value="1"/>
</dbReference>
<dbReference type="InterPro" id="IPR022606">
    <property type="entry name" value="DUF2914"/>
</dbReference>
<dbReference type="Proteomes" id="UP000243232">
    <property type="component" value="Chromosome I"/>
</dbReference>
<keyword evidence="2" id="KW-0812">Transmembrane</keyword>
<keyword evidence="2" id="KW-1133">Transmembrane helix</keyword>
<dbReference type="PIRSF" id="PIRSF029727">
    <property type="entry name" value="UCP029727"/>
    <property type="match status" value="1"/>
</dbReference>
<sequence>MAIHASGTVSRRPRQRSSHSGGRPVSCPTPPDSPLHMLRKVHSLATSSRPARFLKQHLLQLIALTQRYPWVIALYGFVSGVASFILVDRQDRLAALIAILMLVTWLFLMLESAFNQRLARWFGIELPVWLVRFVTQMIHQQSLFFVLPFFAMSTAWDSGQLVFTGLLGSAALISVVDPLYYNWLASLRWLYLAFHSLTLFAVMLTALPIILHLTTAQSYQLALLVTVLLAFPTLATSLRLASRWRWLAVLLLSATLLGGGWLARPWIPPATLRLTDMAISLQLNNKLRTPGASLEEFTHAQLRRRGLYAFTAISAPRGLKERIYHVWRHNGRVIDRIALDIQGGINGGYRAWSYKQNFPSDSLGDWQVEVLTAGGQVIGVLRFNVTP</sequence>
<feature type="transmembrane region" description="Helical" evidence="2">
    <location>
        <begin position="189"/>
        <end position="211"/>
    </location>
</feature>
<reference evidence="6" key="1">
    <citation type="submission" date="2016-10" db="EMBL/GenBank/DDBJ databases">
        <authorList>
            <person name="Varghese N."/>
            <person name="Submissions S."/>
        </authorList>
    </citation>
    <scope>NUCLEOTIDE SEQUENCE [LARGE SCALE GENOMIC DNA]</scope>
    <source>
        <strain evidence="6">DSM 17875</strain>
    </source>
</reference>
<evidence type="ECO:0000313" key="5">
    <source>
        <dbReference type="EMBL" id="SDU37907.1"/>
    </source>
</evidence>
<feature type="transmembrane region" description="Helical" evidence="2">
    <location>
        <begin position="68"/>
        <end position="86"/>
    </location>
</feature>
<organism evidence="5 6">
    <name type="scientific">Pseudomonas pohangensis</name>
    <dbReference type="NCBI Taxonomy" id="364197"/>
    <lineage>
        <taxon>Bacteria</taxon>
        <taxon>Pseudomonadati</taxon>
        <taxon>Pseudomonadota</taxon>
        <taxon>Gammaproteobacteria</taxon>
        <taxon>Pseudomonadales</taxon>
        <taxon>Pseudomonadaceae</taxon>
        <taxon>Pseudomonas</taxon>
    </lineage>
</organism>
<evidence type="ECO:0000256" key="2">
    <source>
        <dbReference type="SAM" id="Phobius"/>
    </source>
</evidence>
<dbReference type="STRING" id="364197.SAMN05216296_3420"/>
<dbReference type="Pfam" id="PF11141">
    <property type="entry name" value="DUF2914"/>
    <property type="match status" value="1"/>
</dbReference>
<evidence type="ECO:0008006" key="7">
    <source>
        <dbReference type="Google" id="ProtNLM"/>
    </source>
</evidence>
<feature type="transmembrane region" description="Helical" evidence="2">
    <location>
        <begin position="218"/>
        <end position="238"/>
    </location>
</feature>